<dbReference type="InterPro" id="IPR058639">
    <property type="entry name" value="BSH_YknX-like"/>
</dbReference>
<dbReference type="RefSeq" id="WP_317120149.1">
    <property type="nucleotide sequence ID" value="NZ_JAWJBA010000001.1"/>
</dbReference>
<feature type="domain" description="YknX-like barrel-sandwich hybrid" evidence="6">
    <location>
        <begin position="68"/>
        <end position="200"/>
    </location>
</feature>
<evidence type="ECO:0000259" key="7">
    <source>
        <dbReference type="Pfam" id="PF25989"/>
    </source>
</evidence>
<dbReference type="Pfam" id="PF25990">
    <property type="entry name" value="Beta-barrel_YknX"/>
    <property type="match status" value="1"/>
</dbReference>
<gene>
    <name evidence="9" type="ORF">RYX56_00335</name>
</gene>
<keyword evidence="4" id="KW-0812">Transmembrane</keyword>
<dbReference type="Pfam" id="PF25989">
    <property type="entry name" value="YknX_C"/>
    <property type="match status" value="1"/>
</dbReference>
<feature type="transmembrane region" description="Helical" evidence="4">
    <location>
        <begin position="7"/>
        <end position="26"/>
    </location>
</feature>
<dbReference type="Pfam" id="PF25984">
    <property type="entry name" value="BSH_YknX"/>
    <property type="match status" value="1"/>
</dbReference>
<protein>
    <submittedName>
        <fullName evidence="9">Efflux RND transporter periplasmic adaptor subunit</fullName>
    </submittedName>
</protein>
<sequence>MLKKKKLLIGVGIAVAVIGFTTVGVLQSDANQSFEVDLIQPQKEMMKDEVMIPGEVELAETETISIRPGEEHELLVEEGDVVEEGNPLLEYTSDDLDFESDQLALQKESSYLRINQVDKQQKRLDDKKEELEKEMSKADAAQMIEEDREQLDYEKRAANLELRQLLLQEEQLEKQATERIVKSPVAGTIVTINKGADPQMTIASVDQFTISGYVSEYDSLVIKEGQEVAIQSDAILDKEWTGAVMAIDFLPEQGEADSSLRYPLTVSFESGDTSDLRPGYQVILNVVTEERESLSLPFDAVVQNDEMSYVYVVEDGIAVMREVELGMTSDGSFEIRSGLSETDQVVAEVPTGLSDGGEVTVRD</sequence>
<feature type="domain" description="YknX-like C-terminal permuted SH3-like" evidence="7">
    <location>
        <begin position="294"/>
        <end position="361"/>
    </location>
</feature>
<dbReference type="PANTHER" id="PTHR32347:SF14">
    <property type="entry name" value="EFFLUX SYSTEM COMPONENT YKNX-RELATED"/>
    <property type="match status" value="1"/>
</dbReference>
<feature type="domain" description="YknX-like beta-barrel" evidence="8">
    <location>
        <begin position="209"/>
        <end position="286"/>
    </location>
</feature>
<comment type="caution">
    <text evidence="9">The sequence shown here is derived from an EMBL/GenBank/DDBJ whole genome shotgun (WGS) entry which is preliminary data.</text>
</comment>
<accession>A0ABU3X4J2</accession>
<dbReference type="Pfam" id="PF25982">
    <property type="entry name" value="HH_YknX"/>
    <property type="match status" value="1"/>
</dbReference>
<dbReference type="InterPro" id="IPR050465">
    <property type="entry name" value="UPF0194_transport"/>
</dbReference>
<dbReference type="Gene3D" id="2.40.420.20">
    <property type="match status" value="1"/>
</dbReference>
<dbReference type="InterPro" id="IPR058637">
    <property type="entry name" value="YknX-like_C"/>
</dbReference>
<dbReference type="PANTHER" id="PTHR32347">
    <property type="entry name" value="EFFLUX SYSTEM COMPONENT YKNX-RELATED"/>
    <property type="match status" value="1"/>
</dbReference>
<evidence type="ECO:0000256" key="3">
    <source>
        <dbReference type="SAM" id="Coils"/>
    </source>
</evidence>
<comment type="subcellular location">
    <subcellularLocation>
        <location evidence="1">Cell envelope</location>
    </subcellularLocation>
</comment>
<evidence type="ECO:0000313" key="10">
    <source>
        <dbReference type="Proteomes" id="UP001287282"/>
    </source>
</evidence>
<keyword evidence="4" id="KW-0472">Membrane</keyword>
<keyword evidence="10" id="KW-1185">Reference proteome</keyword>
<evidence type="ECO:0000256" key="4">
    <source>
        <dbReference type="SAM" id="Phobius"/>
    </source>
</evidence>
<proteinExistence type="predicted"/>
<reference evidence="9 10" key="1">
    <citation type="submission" date="2023-10" db="EMBL/GenBank/DDBJ databases">
        <title>Screening of Alkalihalobacillus lindianensis BZ-TG-R113 and Its Alleviation of Salt Stress on Rapeseed Growth.</title>
        <authorList>
            <person name="Zhao B."/>
            <person name="Guo T."/>
        </authorList>
    </citation>
    <scope>NUCLEOTIDE SEQUENCE [LARGE SCALE GENOMIC DNA]</scope>
    <source>
        <strain evidence="9 10">BZ-TG-R113</strain>
    </source>
</reference>
<keyword evidence="4" id="KW-1133">Transmembrane helix</keyword>
<dbReference type="Gene3D" id="2.40.30.170">
    <property type="match status" value="1"/>
</dbReference>
<dbReference type="EMBL" id="JAWJBA010000001">
    <property type="protein sequence ID" value="MDV2682811.1"/>
    <property type="molecule type" value="Genomic_DNA"/>
</dbReference>
<dbReference type="InterPro" id="IPR058636">
    <property type="entry name" value="Beta-barrel_YknX"/>
</dbReference>
<evidence type="ECO:0000256" key="1">
    <source>
        <dbReference type="ARBA" id="ARBA00004196"/>
    </source>
</evidence>
<evidence type="ECO:0000256" key="2">
    <source>
        <dbReference type="ARBA" id="ARBA00023054"/>
    </source>
</evidence>
<evidence type="ECO:0000259" key="5">
    <source>
        <dbReference type="Pfam" id="PF25982"/>
    </source>
</evidence>
<keyword evidence="2 3" id="KW-0175">Coiled coil</keyword>
<dbReference type="InterPro" id="IPR058638">
    <property type="entry name" value="HH_YknX-like"/>
</dbReference>
<evidence type="ECO:0000313" key="9">
    <source>
        <dbReference type="EMBL" id="MDV2682811.1"/>
    </source>
</evidence>
<organism evidence="9 10">
    <name type="scientific">Alkalihalophilus lindianensis</name>
    <dbReference type="NCBI Taxonomy" id="1630542"/>
    <lineage>
        <taxon>Bacteria</taxon>
        <taxon>Bacillati</taxon>
        <taxon>Bacillota</taxon>
        <taxon>Bacilli</taxon>
        <taxon>Bacillales</taxon>
        <taxon>Bacillaceae</taxon>
        <taxon>Alkalihalophilus</taxon>
    </lineage>
</organism>
<feature type="domain" description="YknX-like alpha-helical hairpin" evidence="5">
    <location>
        <begin position="94"/>
        <end position="177"/>
    </location>
</feature>
<dbReference type="Proteomes" id="UP001287282">
    <property type="component" value="Unassembled WGS sequence"/>
</dbReference>
<evidence type="ECO:0000259" key="8">
    <source>
        <dbReference type="Pfam" id="PF25990"/>
    </source>
</evidence>
<feature type="coiled-coil region" evidence="3">
    <location>
        <begin position="114"/>
        <end position="175"/>
    </location>
</feature>
<name>A0ABU3X4J2_9BACI</name>
<evidence type="ECO:0000259" key="6">
    <source>
        <dbReference type="Pfam" id="PF25984"/>
    </source>
</evidence>